<reference evidence="1 2" key="1">
    <citation type="submission" date="2018-06" db="EMBL/GenBank/DDBJ databases">
        <title>Comparative genomics reveals the genomic features of Rhizophagus irregularis, R. cerebriforme, R. diaphanum and Gigaspora rosea, and their symbiotic lifestyle signature.</title>
        <authorList>
            <person name="Morin E."/>
            <person name="San Clemente H."/>
            <person name="Chen E.C.H."/>
            <person name="De La Providencia I."/>
            <person name="Hainaut M."/>
            <person name="Kuo A."/>
            <person name="Kohler A."/>
            <person name="Murat C."/>
            <person name="Tang N."/>
            <person name="Roy S."/>
            <person name="Loubradou J."/>
            <person name="Henrissat B."/>
            <person name="Grigoriev I.V."/>
            <person name="Corradi N."/>
            <person name="Roux C."/>
            <person name="Martin F.M."/>
        </authorList>
    </citation>
    <scope>NUCLEOTIDE SEQUENCE [LARGE SCALE GENOMIC DNA]</scope>
    <source>
        <strain evidence="1 2">DAOM 194757</strain>
    </source>
</reference>
<evidence type="ECO:0000313" key="2">
    <source>
        <dbReference type="Proteomes" id="UP000266673"/>
    </source>
</evidence>
<dbReference type="SUPFAM" id="SSF52141">
    <property type="entry name" value="Uracil-DNA glycosylase-like"/>
    <property type="match status" value="1"/>
</dbReference>
<sequence>MISNKKSVITILWGKHAKEKSNFMKKGYVIKSGQPFPLNTYDRSFDNSRCFSIANEYLKKIDKKEID</sequence>
<name>A0A397UL57_9GLOM</name>
<gene>
    <name evidence="1" type="ORF">C2G38_2272907</name>
</gene>
<feature type="non-terminal residue" evidence="1">
    <location>
        <position position="67"/>
    </location>
</feature>
<dbReference type="Gene3D" id="3.40.470.10">
    <property type="entry name" value="Uracil-DNA glycosylase-like domain"/>
    <property type="match status" value="1"/>
</dbReference>
<evidence type="ECO:0000313" key="1">
    <source>
        <dbReference type="EMBL" id="RIB07866.1"/>
    </source>
</evidence>
<dbReference type="OrthoDB" id="10031947at2759"/>
<dbReference type="EMBL" id="QKWP01001590">
    <property type="protein sequence ID" value="RIB07866.1"/>
    <property type="molecule type" value="Genomic_DNA"/>
</dbReference>
<dbReference type="InterPro" id="IPR036895">
    <property type="entry name" value="Uracil-DNA_glycosylase-like_sf"/>
</dbReference>
<protein>
    <submittedName>
        <fullName evidence="1">Uncharacterized protein</fullName>
    </submittedName>
</protein>
<dbReference type="AlphaFoldDB" id="A0A397UL57"/>
<dbReference type="Proteomes" id="UP000266673">
    <property type="component" value="Unassembled WGS sequence"/>
</dbReference>
<comment type="caution">
    <text evidence="1">The sequence shown here is derived from an EMBL/GenBank/DDBJ whole genome shotgun (WGS) entry which is preliminary data.</text>
</comment>
<keyword evidence="2" id="KW-1185">Reference proteome</keyword>
<accession>A0A397UL57</accession>
<organism evidence="1 2">
    <name type="scientific">Gigaspora rosea</name>
    <dbReference type="NCBI Taxonomy" id="44941"/>
    <lineage>
        <taxon>Eukaryota</taxon>
        <taxon>Fungi</taxon>
        <taxon>Fungi incertae sedis</taxon>
        <taxon>Mucoromycota</taxon>
        <taxon>Glomeromycotina</taxon>
        <taxon>Glomeromycetes</taxon>
        <taxon>Diversisporales</taxon>
        <taxon>Gigasporaceae</taxon>
        <taxon>Gigaspora</taxon>
    </lineage>
</organism>
<proteinExistence type="predicted"/>